<dbReference type="FunFam" id="2.60.120.330:FF:000038">
    <property type="entry name" value="Si:dkey-10o6.2"/>
    <property type="match status" value="1"/>
</dbReference>
<dbReference type="GeneID" id="100124608"/>
<dbReference type="PANTHER" id="PTHR47990">
    <property type="entry name" value="2-OXOGLUTARATE (2OG) AND FE(II)-DEPENDENT OXYGENASE SUPERFAMILY PROTEIN-RELATED"/>
    <property type="match status" value="1"/>
</dbReference>
<dbReference type="GO" id="GO:0016491">
    <property type="term" value="F:oxidoreductase activity"/>
    <property type="evidence" value="ECO:0007669"/>
    <property type="project" value="UniProtKB-KW"/>
</dbReference>
<dbReference type="InterPro" id="IPR005123">
    <property type="entry name" value="Oxoglu/Fe-dep_dioxygenase_dom"/>
</dbReference>
<keyword evidence="1" id="KW-0408">Iron</keyword>
<keyword evidence="1" id="KW-0479">Metal-binding</keyword>
<dbReference type="Pfam" id="PF14226">
    <property type="entry name" value="DIOX_N"/>
    <property type="match status" value="1"/>
</dbReference>
<accession>A0A8M9P9V2</accession>
<keyword evidence="3" id="KW-1185">Reference proteome</keyword>
<comment type="similarity">
    <text evidence="1">Belongs to the iron/ascorbate-dependent oxidoreductase family.</text>
</comment>
<dbReference type="Pfam" id="PF03171">
    <property type="entry name" value="2OG-FeII_Oxy"/>
    <property type="match status" value="1"/>
</dbReference>
<dbReference type="SUPFAM" id="SSF51197">
    <property type="entry name" value="Clavaminate synthase-like"/>
    <property type="match status" value="1"/>
</dbReference>
<gene>
    <name evidence="4 5" type="primary">si:dkey-10o6.2</name>
</gene>
<name>A0A8M9P9V2_DANRE</name>
<dbReference type="OrthoDB" id="288590at2759"/>
<evidence type="ECO:0000256" key="1">
    <source>
        <dbReference type="RuleBase" id="RU003682"/>
    </source>
</evidence>
<dbReference type="Proteomes" id="UP000000437">
    <property type="component" value="Chromosome 18"/>
</dbReference>
<sequence>MEIPIVDFNVFELGKTNVSADELDDLSKEVKRAFTDVGFVYLKNTGISQEEVDNVMAVSKKFFSLPEDVKKSFSRGSFPCNENHGWVSVETESLNPRRPGDLKEAFNTSTLSADIKWPSEGVADFRDVQVSFFLRCKELSLRVLRLMALGLGLESEVFLDAHKLIGSDVNRTTLRSLFYPPVKSTSVKENQLRCGEHSDYGSITLVFQSREGGLQVLSRAGEYISAPSICGTVLVNIADMMQRWTSDIYVSAVHRVLLPPAGDSSTRQSLAFFVQPDDDAMISCCDGSDKYPPVRSLDYLLSRFSESYITKNTSDMSLIL</sequence>
<dbReference type="Gene3D" id="2.60.120.330">
    <property type="entry name" value="B-lactam Antibiotic, Isopenicillin N Synthase, Chain"/>
    <property type="match status" value="1"/>
</dbReference>
<dbReference type="AlphaFoldDB" id="A0A8M9P9V2"/>
<dbReference type="FunCoup" id="A0A8M9P9V2">
    <property type="interactions" value="478"/>
</dbReference>
<dbReference type="ZFIN" id="ZDB-GENE-070705-284">
    <property type="gene designation" value="si:dkey-10o6.2"/>
</dbReference>
<evidence type="ECO:0000313" key="4">
    <source>
        <dbReference type="RefSeq" id="XP_021323238.1"/>
    </source>
</evidence>
<dbReference type="InterPro" id="IPR044861">
    <property type="entry name" value="IPNS-like_FE2OG_OXY"/>
</dbReference>
<dbReference type="InterPro" id="IPR050231">
    <property type="entry name" value="Iron_ascorbate_oxido_reductase"/>
</dbReference>
<dbReference type="GO" id="GO:0046872">
    <property type="term" value="F:metal ion binding"/>
    <property type="evidence" value="ECO:0007669"/>
    <property type="project" value="UniProtKB-KW"/>
</dbReference>
<reference evidence="4" key="1">
    <citation type="submission" date="2025-08" db="UniProtKB">
        <authorList>
            <consortium name="RefSeq"/>
        </authorList>
    </citation>
    <scope>IDENTIFICATION</scope>
    <source>
        <strain evidence="4">Tuebingen</strain>
        <tissue evidence="4">Fibroblasts and whole tissue</tissue>
    </source>
</reference>
<protein>
    <submittedName>
        <fullName evidence="4">Uncharacterized protein isoform X1</fullName>
    </submittedName>
</protein>
<evidence type="ECO:0000259" key="2">
    <source>
        <dbReference type="PROSITE" id="PS51471"/>
    </source>
</evidence>
<feature type="domain" description="Fe2OG dioxygenase" evidence="2">
    <location>
        <begin position="170"/>
        <end position="276"/>
    </location>
</feature>
<keyword evidence="1" id="KW-0560">Oxidoreductase</keyword>
<evidence type="ECO:0000313" key="3">
    <source>
        <dbReference type="Proteomes" id="UP000000437"/>
    </source>
</evidence>
<dbReference type="InterPro" id="IPR027443">
    <property type="entry name" value="IPNS-like_sf"/>
</dbReference>
<dbReference type="AGR" id="ZFIN:ZDB-GENE-070705-284"/>
<dbReference type="PROSITE" id="PS51471">
    <property type="entry name" value="FE2OG_OXY"/>
    <property type="match status" value="1"/>
</dbReference>
<organism evidence="3 4">
    <name type="scientific">Danio rerio</name>
    <name type="common">Zebrafish</name>
    <name type="synonym">Brachydanio rerio</name>
    <dbReference type="NCBI Taxonomy" id="7955"/>
    <lineage>
        <taxon>Eukaryota</taxon>
        <taxon>Metazoa</taxon>
        <taxon>Chordata</taxon>
        <taxon>Craniata</taxon>
        <taxon>Vertebrata</taxon>
        <taxon>Euteleostomi</taxon>
        <taxon>Actinopterygii</taxon>
        <taxon>Neopterygii</taxon>
        <taxon>Teleostei</taxon>
        <taxon>Ostariophysi</taxon>
        <taxon>Cypriniformes</taxon>
        <taxon>Danionidae</taxon>
        <taxon>Danioninae</taxon>
        <taxon>Danio</taxon>
    </lineage>
</organism>
<dbReference type="PRINTS" id="PR00682">
    <property type="entry name" value="IPNSYNTHASE"/>
</dbReference>
<evidence type="ECO:0000313" key="5">
    <source>
        <dbReference type="ZFIN" id="ZDB-GENE-070705-284"/>
    </source>
</evidence>
<dbReference type="RefSeq" id="XP_021323238.1">
    <property type="nucleotide sequence ID" value="XM_021467563.2"/>
</dbReference>
<dbReference type="InterPro" id="IPR026992">
    <property type="entry name" value="DIOX_N"/>
</dbReference>
<proteinExistence type="inferred from homology"/>